<keyword evidence="4" id="KW-1185">Reference proteome</keyword>
<feature type="repeat" description="PPR" evidence="2">
    <location>
        <begin position="511"/>
        <end position="545"/>
    </location>
</feature>
<sequence length="697" mass="77618">YTAQFSSFFYLDSLSSHRNGMVLASRITKRERSAAAGVFLVEQQQGRGLSQEHIYIHTNCRVQYDDGTHWHHNASAHFYHNAHHRLHRKEQISFQKAGTSSLHEDQASSHPGQLSRALDALFQSQRAPSNVAYICLLRACTDSKSVVHVKQICAHLFLKNVSLDGLLGDYLVVTLANCGAIDDALDVLYTLKGGTVYSWTAIISAYVKHGCGHGALEMFNRMQEEGVEPNHATFVSLFQASSIILDIEQGKKLHLEACNRGLLCNQLVGNCLINMYIKCGAIKKAEDVFTELPHRDVVSWNTMLSAYADQGQAARVLQLYRQMHEEGEEPDHLTLMSTLQACSILAETQKAYGCVIRTMPFEVGLALHAEAQKRSLTGHEVVGTSLMILYGKCGLVSLAEKVFWASSHRDTVVWNSMLAAYLEQGYGEQALQSYAIMQKECTTLDEVTCMYGLQACGELGSLDICSQIHFAIVFAGCDHVHFIAATLIQAYRSCASMLDAHVFFHALRNPDYVTWTTCIAGHAGDGNFVASLHMFEHLQFSGIEPDEILFTAVLSACNNVGLVIEGLEYFKSLRLYHRKNPHLKHYSIMLELLGRAGNFKEMDIIMKQMPVEADLSIWLSLLGACRTHSHVELARSVFDRVVDLKPDQTLAYILMANIYTNAGLQGCAADVETARHKQGTGVRLIHSVLDDELYTYL</sequence>
<dbReference type="FunFam" id="1.25.40.10:FF:000031">
    <property type="entry name" value="Pentatricopeptide repeat-containing protein mitochondrial"/>
    <property type="match status" value="1"/>
</dbReference>
<evidence type="ECO:0008006" key="5">
    <source>
        <dbReference type="Google" id="ProtNLM"/>
    </source>
</evidence>
<comment type="caution">
    <text evidence="3">The sequence shown here is derived from an EMBL/GenBank/DDBJ whole genome shotgun (WGS) entry which is preliminary data.</text>
</comment>
<dbReference type="SUPFAM" id="SSF48452">
    <property type="entry name" value="TPR-like"/>
    <property type="match status" value="1"/>
</dbReference>
<dbReference type="Gene3D" id="1.25.40.10">
    <property type="entry name" value="Tetratricopeptide repeat domain"/>
    <property type="match status" value="4"/>
</dbReference>
<evidence type="ECO:0000313" key="3">
    <source>
        <dbReference type="EMBL" id="KAI5078167.1"/>
    </source>
</evidence>
<dbReference type="NCBIfam" id="TIGR00756">
    <property type="entry name" value="PPR"/>
    <property type="match status" value="3"/>
</dbReference>
<dbReference type="InterPro" id="IPR046960">
    <property type="entry name" value="PPR_At4g14850-like_plant"/>
</dbReference>
<dbReference type="PANTHER" id="PTHR47926">
    <property type="entry name" value="PENTATRICOPEPTIDE REPEAT-CONTAINING PROTEIN"/>
    <property type="match status" value="1"/>
</dbReference>
<feature type="non-terminal residue" evidence="3">
    <location>
        <position position="1"/>
    </location>
</feature>
<keyword evidence="1" id="KW-0677">Repeat</keyword>
<name>A0A9D4V2N1_ADICA</name>
<dbReference type="InterPro" id="IPR002885">
    <property type="entry name" value="PPR_rpt"/>
</dbReference>
<feature type="repeat" description="PPR" evidence="2">
    <location>
        <begin position="195"/>
        <end position="229"/>
    </location>
</feature>
<dbReference type="AlphaFoldDB" id="A0A9D4V2N1"/>
<proteinExistence type="predicted"/>
<dbReference type="GO" id="GO:0009451">
    <property type="term" value="P:RNA modification"/>
    <property type="evidence" value="ECO:0007669"/>
    <property type="project" value="InterPro"/>
</dbReference>
<dbReference type="FunFam" id="1.25.40.10:FF:000158">
    <property type="entry name" value="pentatricopeptide repeat-containing protein At2g33680"/>
    <property type="match status" value="1"/>
</dbReference>
<dbReference type="PANTHER" id="PTHR47926:SF347">
    <property type="entry name" value="PENTATRICOPEPTIDE REPEAT-CONTAINING PROTEIN"/>
    <property type="match status" value="1"/>
</dbReference>
<dbReference type="OrthoDB" id="440666at2759"/>
<dbReference type="EMBL" id="JABFUD020000007">
    <property type="protein sequence ID" value="KAI5078167.1"/>
    <property type="molecule type" value="Genomic_DNA"/>
</dbReference>
<dbReference type="Proteomes" id="UP000886520">
    <property type="component" value="Chromosome 7"/>
</dbReference>
<evidence type="ECO:0000256" key="2">
    <source>
        <dbReference type="PROSITE-ProRule" id="PRU00708"/>
    </source>
</evidence>
<dbReference type="InterPro" id="IPR011990">
    <property type="entry name" value="TPR-like_helical_dom_sf"/>
</dbReference>
<dbReference type="Pfam" id="PF01535">
    <property type="entry name" value="PPR"/>
    <property type="match status" value="3"/>
</dbReference>
<dbReference type="GO" id="GO:0048731">
    <property type="term" value="P:system development"/>
    <property type="evidence" value="ECO:0007669"/>
    <property type="project" value="UniProtKB-ARBA"/>
</dbReference>
<protein>
    <recommendedName>
        <fullName evidence="5">Pentatricopeptide repeat-containing protein</fullName>
    </recommendedName>
</protein>
<dbReference type="GO" id="GO:0003723">
    <property type="term" value="F:RNA binding"/>
    <property type="evidence" value="ECO:0007669"/>
    <property type="project" value="InterPro"/>
</dbReference>
<evidence type="ECO:0000313" key="4">
    <source>
        <dbReference type="Proteomes" id="UP000886520"/>
    </source>
</evidence>
<organism evidence="3 4">
    <name type="scientific">Adiantum capillus-veneris</name>
    <name type="common">Maidenhair fern</name>
    <dbReference type="NCBI Taxonomy" id="13818"/>
    <lineage>
        <taxon>Eukaryota</taxon>
        <taxon>Viridiplantae</taxon>
        <taxon>Streptophyta</taxon>
        <taxon>Embryophyta</taxon>
        <taxon>Tracheophyta</taxon>
        <taxon>Polypodiopsida</taxon>
        <taxon>Polypodiidae</taxon>
        <taxon>Polypodiales</taxon>
        <taxon>Pteridineae</taxon>
        <taxon>Pteridaceae</taxon>
        <taxon>Vittarioideae</taxon>
        <taxon>Adiantum</taxon>
    </lineage>
</organism>
<gene>
    <name evidence="3" type="ORF">GOP47_0007991</name>
</gene>
<evidence type="ECO:0000256" key="1">
    <source>
        <dbReference type="ARBA" id="ARBA00022737"/>
    </source>
</evidence>
<feature type="repeat" description="PPR" evidence="2">
    <location>
        <begin position="296"/>
        <end position="330"/>
    </location>
</feature>
<dbReference type="PROSITE" id="PS51375">
    <property type="entry name" value="PPR"/>
    <property type="match status" value="3"/>
</dbReference>
<accession>A0A9D4V2N1</accession>
<dbReference type="Pfam" id="PF13041">
    <property type="entry name" value="PPR_2"/>
    <property type="match status" value="2"/>
</dbReference>
<reference evidence="3" key="1">
    <citation type="submission" date="2021-01" db="EMBL/GenBank/DDBJ databases">
        <title>Adiantum capillus-veneris genome.</title>
        <authorList>
            <person name="Fang Y."/>
            <person name="Liao Q."/>
        </authorList>
    </citation>
    <scope>NUCLEOTIDE SEQUENCE</scope>
    <source>
        <strain evidence="3">H3</strain>
        <tissue evidence="3">Leaf</tissue>
    </source>
</reference>